<organism evidence="1">
    <name type="scientific">termite gut metagenome</name>
    <dbReference type="NCBI Taxonomy" id="433724"/>
    <lineage>
        <taxon>unclassified sequences</taxon>
        <taxon>metagenomes</taxon>
        <taxon>organismal metagenomes</taxon>
    </lineage>
</organism>
<dbReference type="EMBL" id="SNRY01005287">
    <property type="protein sequence ID" value="KAA6315339.1"/>
    <property type="molecule type" value="Genomic_DNA"/>
</dbReference>
<accession>A0A5J4Q2R2</accession>
<name>A0A5J4Q2R2_9ZZZZ</name>
<sequence>EQNQTVEMDWFELKITVIVGDFHIPFTLFRIIP</sequence>
<dbReference type="AlphaFoldDB" id="A0A5J4Q2R2"/>
<evidence type="ECO:0000313" key="1">
    <source>
        <dbReference type="EMBL" id="KAA6315339.1"/>
    </source>
</evidence>
<proteinExistence type="predicted"/>
<protein>
    <submittedName>
        <fullName evidence="1">Uncharacterized protein</fullName>
    </submittedName>
</protein>
<feature type="non-terminal residue" evidence="1">
    <location>
        <position position="1"/>
    </location>
</feature>
<comment type="caution">
    <text evidence="1">The sequence shown here is derived from an EMBL/GenBank/DDBJ whole genome shotgun (WGS) entry which is preliminary data.</text>
</comment>
<gene>
    <name evidence="1" type="ORF">EZS27_034185</name>
</gene>
<reference evidence="1" key="1">
    <citation type="submission" date="2019-03" db="EMBL/GenBank/DDBJ databases">
        <title>Single cell metagenomics reveals metabolic interactions within the superorganism composed of flagellate Streblomastix strix and complex community of Bacteroidetes bacteria on its surface.</title>
        <authorList>
            <person name="Treitli S.C."/>
            <person name="Kolisko M."/>
            <person name="Husnik F."/>
            <person name="Keeling P."/>
            <person name="Hampl V."/>
        </authorList>
    </citation>
    <scope>NUCLEOTIDE SEQUENCE</scope>
    <source>
        <strain evidence="1">STM</strain>
    </source>
</reference>